<feature type="domain" description="EGF-like" evidence="2">
    <location>
        <begin position="31"/>
        <end position="69"/>
    </location>
</feature>
<gene>
    <name evidence="3" type="ORF">M514_28568</name>
</gene>
<evidence type="ECO:0000256" key="1">
    <source>
        <dbReference type="PROSITE-ProRule" id="PRU00076"/>
    </source>
</evidence>
<accession>A0A085MPV8</accession>
<dbReference type="InterPro" id="IPR000742">
    <property type="entry name" value="EGF"/>
</dbReference>
<dbReference type="PROSITE" id="PS50026">
    <property type="entry name" value="EGF_3"/>
    <property type="match status" value="2"/>
</dbReference>
<feature type="non-terminal residue" evidence="3">
    <location>
        <position position="1"/>
    </location>
</feature>
<sequence>GGTCDRYYVAGEEAAYCKCKDGYGGPACEHSVEKCTDASCNSNGLCTDDSEYGSIKCTCYDGYKGDNCEYSI</sequence>
<evidence type="ECO:0000259" key="2">
    <source>
        <dbReference type="PROSITE" id="PS50026"/>
    </source>
</evidence>
<dbReference type="PROSITE" id="PS01186">
    <property type="entry name" value="EGF_2"/>
    <property type="match status" value="2"/>
</dbReference>
<dbReference type="PROSITE" id="PS00022">
    <property type="entry name" value="EGF_1"/>
    <property type="match status" value="2"/>
</dbReference>
<dbReference type="AlphaFoldDB" id="A0A085MPV8"/>
<protein>
    <recommendedName>
        <fullName evidence="2">EGF-like domain-containing protein</fullName>
    </recommendedName>
</protein>
<evidence type="ECO:0000313" key="3">
    <source>
        <dbReference type="EMBL" id="KFD59254.1"/>
    </source>
</evidence>
<keyword evidence="1" id="KW-0245">EGF-like domain</keyword>
<organism evidence="3">
    <name type="scientific">Trichuris suis</name>
    <name type="common">pig whipworm</name>
    <dbReference type="NCBI Taxonomy" id="68888"/>
    <lineage>
        <taxon>Eukaryota</taxon>
        <taxon>Metazoa</taxon>
        <taxon>Ecdysozoa</taxon>
        <taxon>Nematoda</taxon>
        <taxon>Enoplea</taxon>
        <taxon>Dorylaimia</taxon>
        <taxon>Trichinellida</taxon>
        <taxon>Trichuridae</taxon>
        <taxon>Trichuris</taxon>
    </lineage>
</organism>
<feature type="non-terminal residue" evidence="3">
    <location>
        <position position="72"/>
    </location>
</feature>
<name>A0A085MPV8_9BILA</name>
<dbReference type="EMBL" id="KL368357">
    <property type="protein sequence ID" value="KFD59254.1"/>
    <property type="molecule type" value="Genomic_DNA"/>
</dbReference>
<proteinExistence type="predicted"/>
<feature type="domain" description="EGF-like" evidence="2">
    <location>
        <begin position="1"/>
        <end position="29"/>
    </location>
</feature>
<keyword evidence="1" id="KW-1015">Disulfide bond</keyword>
<dbReference type="Pfam" id="PF23106">
    <property type="entry name" value="EGF_Teneurin"/>
    <property type="match status" value="1"/>
</dbReference>
<dbReference type="Gene3D" id="2.10.25.10">
    <property type="entry name" value="Laminin"/>
    <property type="match status" value="1"/>
</dbReference>
<comment type="caution">
    <text evidence="1">Lacks conserved residue(s) required for the propagation of feature annotation.</text>
</comment>
<dbReference type="Proteomes" id="UP000030758">
    <property type="component" value="Unassembled WGS sequence"/>
</dbReference>
<feature type="disulfide bond" evidence="1">
    <location>
        <begin position="19"/>
        <end position="28"/>
    </location>
</feature>
<reference evidence="3" key="1">
    <citation type="journal article" date="2014" name="Nat. Genet.">
        <title>Genome and transcriptome of the porcine whipworm Trichuris suis.</title>
        <authorList>
            <person name="Jex A.R."/>
            <person name="Nejsum P."/>
            <person name="Schwarz E.M."/>
            <person name="Hu L."/>
            <person name="Young N.D."/>
            <person name="Hall R.S."/>
            <person name="Korhonen P.K."/>
            <person name="Liao S."/>
            <person name="Thamsborg S."/>
            <person name="Xia J."/>
            <person name="Xu P."/>
            <person name="Wang S."/>
            <person name="Scheerlinck J.P."/>
            <person name="Hofmann A."/>
            <person name="Sternberg P.W."/>
            <person name="Wang J."/>
            <person name="Gasser R.B."/>
        </authorList>
    </citation>
    <scope>NUCLEOTIDE SEQUENCE [LARGE SCALE GENOMIC DNA]</scope>
    <source>
        <strain evidence="3">DCEP-RM93F</strain>
    </source>
</reference>
<dbReference type="SUPFAM" id="SSF57196">
    <property type="entry name" value="EGF/Laminin"/>
    <property type="match status" value="1"/>
</dbReference>
<feature type="disulfide bond" evidence="1">
    <location>
        <begin position="59"/>
        <end position="68"/>
    </location>
</feature>
<feature type="disulfide bond" evidence="1">
    <location>
        <begin position="40"/>
        <end position="57"/>
    </location>
</feature>